<name>A0ABN7WF22_GIGMA</name>
<feature type="non-terminal residue" evidence="2">
    <location>
        <position position="1"/>
    </location>
</feature>
<comment type="caution">
    <text evidence="2">The sequence shown here is derived from an EMBL/GenBank/DDBJ whole genome shotgun (WGS) entry which is preliminary data.</text>
</comment>
<proteinExistence type="predicted"/>
<reference evidence="2 3" key="1">
    <citation type="submission" date="2021-06" db="EMBL/GenBank/DDBJ databases">
        <authorList>
            <person name="Kallberg Y."/>
            <person name="Tangrot J."/>
            <person name="Rosling A."/>
        </authorList>
    </citation>
    <scope>NUCLEOTIDE SEQUENCE [LARGE SCALE GENOMIC DNA]</scope>
    <source>
        <strain evidence="2 3">120-4 pot B 10/14</strain>
    </source>
</reference>
<dbReference type="Proteomes" id="UP000789901">
    <property type="component" value="Unassembled WGS sequence"/>
</dbReference>
<organism evidence="2 3">
    <name type="scientific">Gigaspora margarita</name>
    <dbReference type="NCBI Taxonomy" id="4874"/>
    <lineage>
        <taxon>Eukaryota</taxon>
        <taxon>Fungi</taxon>
        <taxon>Fungi incertae sedis</taxon>
        <taxon>Mucoromycota</taxon>
        <taxon>Glomeromycotina</taxon>
        <taxon>Glomeromycetes</taxon>
        <taxon>Diversisporales</taxon>
        <taxon>Gigasporaceae</taxon>
        <taxon>Gigaspora</taxon>
    </lineage>
</organism>
<evidence type="ECO:0000313" key="2">
    <source>
        <dbReference type="EMBL" id="CAG8830145.1"/>
    </source>
</evidence>
<gene>
    <name evidence="2" type="ORF">GMARGA_LOCUS30219</name>
</gene>
<dbReference type="EMBL" id="CAJVQB010042147">
    <property type="protein sequence ID" value="CAG8830145.1"/>
    <property type="molecule type" value="Genomic_DNA"/>
</dbReference>
<evidence type="ECO:0000256" key="1">
    <source>
        <dbReference type="SAM" id="MobiDB-lite"/>
    </source>
</evidence>
<accession>A0ABN7WF22</accession>
<protein>
    <submittedName>
        <fullName evidence="2">32049_t:CDS:1</fullName>
    </submittedName>
</protein>
<feature type="non-terminal residue" evidence="2">
    <location>
        <position position="108"/>
    </location>
</feature>
<sequence>SKHNTAETFNITTKQLRDWIKKKELELASPFVRRLNISSCLKYLLLENELKTWIRTLHSSQKVVNSNYIYVDVDASDSESVVDLTLNNNTNENNSGSDSLDEENRNDD</sequence>
<feature type="compositionally biased region" description="Acidic residues" evidence="1">
    <location>
        <begin position="99"/>
        <end position="108"/>
    </location>
</feature>
<feature type="region of interest" description="Disordered" evidence="1">
    <location>
        <begin position="86"/>
        <end position="108"/>
    </location>
</feature>
<evidence type="ECO:0000313" key="3">
    <source>
        <dbReference type="Proteomes" id="UP000789901"/>
    </source>
</evidence>
<keyword evidence="3" id="KW-1185">Reference proteome</keyword>